<keyword evidence="2" id="KW-1185">Reference proteome</keyword>
<proteinExistence type="predicted"/>
<reference evidence="1 2" key="1">
    <citation type="journal article" date="2015" name="Genome Biol.">
        <title>Comparative genomics of Steinernema reveals deeply conserved gene regulatory networks.</title>
        <authorList>
            <person name="Dillman A.R."/>
            <person name="Macchietto M."/>
            <person name="Porter C.F."/>
            <person name="Rogers A."/>
            <person name="Williams B."/>
            <person name="Antoshechkin I."/>
            <person name="Lee M.M."/>
            <person name="Goodwin Z."/>
            <person name="Lu X."/>
            <person name="Lewis E.E."/>
            <person name="Goodrich-Blair H."/>
            <person name="Stock S.P."/>
            <person name="Adams B.J."/>
            <person name="Sternberg P.W."/>
            <person name="Mortazavi A."/>
        </authorList>
    </citation>
    <scope>NUCLEOTIDE SEQUENCE [LARGE SCALE GENOMIC DNA]</scope>
    <source>
        <strain evidence="1 2">ALL</strain>
    </source>
</reference>
<reference evidence="1 2" key="2">
    <citation type="journal article" date="2019" name="G3 (Bethesda)">
        <title>Hybrid Assembly of the Genome of the Entomopathogenic Nematode Steinernema carpocapsae Identifies the X-Chromosome.</title>
        <authorList>
            <person name="Serra L."/>
            <person name="Macchietto M."/>
            <person name="Macias-Munoz A."/>
            <person name="McGill C.J."/>
            <person name="Rodriguez I.M."/>
            <person name="Rodriguez B."/>
            <person name="Murad R."/>
            <person name="Mortazavi A."/>
        </authorList>
    </citation>
    <scope>NUCLEOTIDE SEQUENCE [LARGE SCALE GENOMIC DNA]</scope>
    <source>
        <strain evidence="1 2">ALL</strain>
    </source>
</reference>
<organism evidence="1 2">
    <name type="scientific">Steinernema carpocapsae</name>
    <name type="common">Entomopathogenic nematode</name>
    <dbReference type="NCBI Taxonomy" id="34508"/>
    <lineage>
        <taxon>Eukaryota</taxon>
        <taxon>Metazoa</taxon>
        <taxon>Ecdysozoa</taxon>
        <taxon>Nematoda</taxon>
        <taxon>Chromadorea</taxon>
        <taxon>Rhabditida</taxon>
        <taxon>Tylenchina</taxon>
        <taxon>Panagrolaimomorpha</taxon>
        <taxon>Strongyloidoidea</taxon>
        <taxon>Steinernematidae</taxon>
        <taxon>Steinernema</taxon>
    </lineage>
</organism>
<protein>
    <submittedName>
        <fullName evidence="1">Uncharacterized protein</fullName>
    </submittedName>
</protein>
<accession>A0A4V6A3D3</accession>
<dbReference type="AlphaFoldDB" id="A0A4V6A3D3"/>
<comment type="caution">
    <text evidence="1">The sequence shown here is derived from an EMBL/GenBank/DDBJ whole genome shotgun (WGS) entry which is preliminary data.</text>
</comment>
<evidence type="ECO:0000313" key="2">
    <source>
        <dbReference type="Proteomes" id="UP000298663"/>
    </source>
</evidence>
<sequence length="70" mass="7254">MATVFVAVLHAVFLSRIVALVASVVELRPVLLFAHSVALLVAVVVPEPELGAVVSSEAVAVAPNNPSWLP</sequence>
<dbReference type="EMBL" id="AZBU02000004">
    <property type="protein sequence ID" value="TKR82695.1"/>
    <property type="molecule type" value="Genomic_DNA"/>
</dbReference>
<evidence type="ECO:0000313" key="1">
    <source>
        <dbReference type="EMBL" id="TKR82695.1"/>
    </source>
</evidence>
<gene>
    <name evidence="1" type="ORF">L596_016383</name>
</gene>
<name>A0A4V6A3D3_STECR</name>
<dbReference type="Proteomes" id="UP000298663">
    <property type="component" value="Unassembled WGS sequence"/>
</dbReference>